<dbReference type="InterPro" id="IPR050157">
    <property type="entry name" value="PSI_iron-sulfur_center"/>
</dbReference>
<dbReference type="Pfam" id="PF12838">
    <property type="entry name" value="Fer4_7"/>
    <property type="match status" value="1"/>
</dbReference>
<dbReference type="EMBL" id="FXXI01000008">
    <property type="protein sequence ID" value="SMS02195.1"/>
    <property type="molecule type" value="Genomic_DNA"/>
</dbReference>
<sequence>MVRVIDRTRRHLFHRTTPQEQPPALPWIQDLTAFFEHCVRCSQCIDACETQIIVHGDGGFPQVDFHTGECTFCYQCAAACPEKLFLPETASPWNAKATVSAKCLAQQNVECRSCHDSCEPAAIQFRLQPGKVAQPQINPELCNGCGACVAGCPTQAITVCHQTQDVIQDAM</sequence>
<dbReference type="GO" id="GO:0005737">
    <property type="term" value="C:cytoplasm"/>
    <property type="evidence" value="ECO:0007669"/>
    <property type="project" value="UniProtKB-SubCell"/>
</dbReference>
<evidence type="ECO:0000256" key="1">
    <source>
        <dbReference type="ARBA" id="ARBA00022485"/>
    </source>
</evidence>
<dbReference type="GO" id="GO:0051539">
    <property type="term" value="F:4 iron, 4 sulfur cluster binding"/>
    <property type="evidence" value="ECO:0007669"/>
    <property type="project" value="UniProtKB-UniRule"/>
</dbReference>
<evidence type="ECO:0000256" key="4">
    <source>
        <dbReference type="ARBA" id="ARBA00023004"/>
    </source>
</evidence>
<dbReference type="InterPro" id="IPR017896">
    <property type="entry name" value="4Fe4S_Fe-S-bd"/>
</dbReference>
<dbReference type="SUPFAM" id="SSF54862">
    <property type="entry name" value="4Fe-4S ferredoxins"/>
    <property type="match status" value="1"/>
</dbReference>
<dbReference type="CDD" id="cd10564">
    <property type="entry name" value="NapF_like"/>
    <property type="match status" value="1"/>
</dbReference>
<comment type="subunit">
    <text evidence="6">Interacts with the cytoplasmic NapA precursor.</text>
</comment>
<feature type="binding site" evidence="6">
    <location>
        <position position="142"/>
    </location>
    <ligand>
        <name>[4Fe-4S] cluster</name>
        <dbReference type="ChEBI" id="CHEBI:49883"/>
        <label>3</label>
    </ligand>
</feature>
<comment type="subcellular location">
    <subcellularLocation>
        <location evidence="6">Cytoplasm</location>
    </subcellularLocation>
</comment>
<dbReference type="NCBIfam" id="TIGR00402">
    <property type="entry name" value="napF"/>
    <property type="match status" value="1"/>
</dbReference>
<reference evidence="8 9" key="1">
    <citation type="submission" date="2017-05" db="EMBL/GenBank/DDBJ databases">
        <authorList>
            <person name="Song R."/>
            <person name="Chenine A.L."/>
            <person name="Ruprecht R.M."/>
        </authorList>
    </citation>
    <scope>NUCLEOTIDE SEQUENCE [LARGE SCALE GENOMIC DNA]</scope>
    <source>
        <strain evidence="8 9">CECT 7927</strain>
    </source>
</reference>
<protein>
    <recommendedName>
        <fullName evidence="6">Ferredoxin-type protein NapF</fullName>
    </recommendedName>
</protein>
<proteinExistence type="inferred from homology"/>
<keyword evidence="2 6" id="KW-0479">Metal-binding</keyword>
<keyword evidence="4 6" id="KW-0408">Iron</keyword>
<accession>A0A1Y6IWY6</accession>
<dbReference type="PROSITE" id="PS00198">
    <property type="entry name" value="4FE4S_FER_1"/>
    <property type="match status" value="1"/>
</dbReference>
<dbReference type="InterPro" id="IPR004496">
    <property type="entry name" value="NapF"/>
</dbReference>
<dbReference type="AlphaFoldDB" id="A0A1Y6IWY6"/>
<feature type="binding site" evidence="6">
    <location>
        <position position="38"/>
    </location>
    <ligand>
        <name>[4Fe-4S] cluster</name>
        <dbReference type="ChEBI" id="CHEBI:49883"/>
        <label>1</label>
    </ligand>
</feature>
<keyword evidence="5 6" id="KW-0411">Iron-sulfur</keyword>
<dbReference type="PROSITE" id="PS51379">
    <property type="entry name" value="4FE4S_FER_2"/>
    <property type="match status" value="3"/>
</dbReference>
<feature type="binding site" evidence="6">
    <location>
        <position position="145"/>
    </location>
    <ligand>
        <name>[4Fe-4S] cluster</name>
        <dbReference type="ChEBI" id="CHEBI:49883"/>
        <label>3</label>
    </ligand>
</feature>
<organism evidence="8 9">
    <name type="scientific">Vibrio mangrovi</name>
    <dbReference type="NCBI Taxonomy" id="474394"/>
    <lineage>
        <taxon>Bacteria</taxon>
        <taxon>Pseudomonadati</taxon>
        <taxon>Pseudomonadota</taxon>
        <taxon>Gammaproteobacteria</taxon>
        <taxon>Vibrionales</taxon>
        <taxon>Vibrionaceae</taxon>
        <taxon>Vibrio</taxon>
    </lineage>
</organism>
<dbReference type="PANTHER" id="PTHR24960">
    <property type="entry name" value="PHOTOSYSTEM I IRON-SULFUR CENTER-RELATED"/>
    <property type="match status" value="1"/>
</dbReference>
<dbReference type="HAMAP" id="MF_02201">
    <property type="entry name" value="NapF"/>
    <property type="match status" value="1"/>
</dbReference>
<feature type="binding site" evidence="6">
    <location>
        <position position="152"/>
    </location>
    <ligand>
        <name>[4Fe-4S] cluster</name>
        <dbReference type="ChEBI" id="CHEBI:49883"/>
        <label>3</label>
    </ligand>
</feature>
<gene>
    <name evidence="6" type="primary">napF</name>
    <name evidence="8" type="ORF">VIM7927_03513</name>
</gene>
<evidence type="ECO:0000256" key="6">
    <source>
        <dbReference type="HAMAP-Rule" id="MF_02201"/>
    </source>
</evidence>
<feature type="binding site" evidence="6">
    <location>
        <position position="41"/>
    </location>
    <ligand>
        <name>[4Fe-4S] cluster</name>
        <dbReference type="ChEBI" id="CHEBI:49883"/>
        <label>1</label>
    </ligand>
</feature>
<keyword evidence="3 6" id="KW-0677">Repeat</keyword>
<evidence type="ECO:0000256" key="3">
    <source>
        <dbReference type="ARBA" id="ARBA00022737"/>
    </source>
</evidence>
<evidence type="ECO:0000313" key="8">
    <source>
        <dbReference type="EMBL" id="SMS02195.1"/>
    </source>
</evidence>
<feature type="domain" description="4Fe-4S ferredoxin-type" evidence="7">
    <location>
        <begin position="29"/>
        <end position="58"/>
    </location>
</feature>
<dbReference type="PANTHER" id="PTHR24960:SF79">
    <property type="entry name" value="PHOTOSYSTEM I IRON-SULFUR CENTER"/>
    <property type="match status" value="1"/>
</dbReference>
<keyword evidence="1 6" id="KW-0004">4Fe-4S</keyword>
<dbReference type="GO" id="GO:0046872">
    <property type="term" value="F:metal ion binding"/>
    <property type="evidence" value="ECO:0007669"/>
    <property type="project" value="UniProtKB-KW"/>
</dbReference>
<feature type="binding site" evidence="6">
    <location>
        <position position="80"/>
    </location>
    <ligand>
        <name>[4Fe-4S] cluster</name>
        <dbReference type="ChEBI" id="CHEBI:49883"/>
        <label>2</label>
    </ligand>
</feature>
<dbReference type="InterPro" id="IPR017900">
    <property type="entry name" value="4Fe4S_Fe_S_CS"/>
</dbReference>
<comment type="cofactor">
    <cofactor evidence="6">
        <name>[4Fe-4S] cluster</name>
        <dbReference type="ChEBI" id="CHEBI:49883"/>
    </cofactor>
</comment>
<name>A0A1Y6IWY6_9VIBR</name>
<dbReference type="Gene3D" id="3.30.70.20">
    <property type="match status" value="2"/>
</dbReference>
<evidence type="ECO:0000259" key="7">
    <source>
        <dbReference type="PROSITE" id="PS51379"/>
    </source>
</evidence>
<evidence type="ECO:0000256" key="5">
    <source>
        <dbReference type="ARBA" id="ARBA00023014"/>
    </source>
</evidence>
<dbReference type="Pfam" id="PF00037">
    <property type="entry name" value="Fer4"/>
    <property type="match status" value="1"/>
</dbReference>
<feature type="binding site" evidence="6">
    <location>
        <position position="70"/>
    </location>
    <ligand>
        <name>[4Fe-4S] cluster</name>
        <dbReference type="ChEBI" id="CHEBI:49883"/>
        <label>2</label>
    </ligand>
</feature>
<feature type="binding site" evidence="6">
    <location>
        <position position="73"/>
    </location>
    <ligand>
        <name>[4Fe-4S] cluster</name>
        <dbReference type="ChEBI" id="CHEBI:49883"/>
        <label>2</label>
    </ligand>
</feature>
<comment type="function">
    <text evidence="6">Could be involved in the maturation of NapA, the catalytic subunit of the periplasmic nitrate reductase, before its export into the periplasm.</text>
</comment>
<comment type="similarity">
    <text evidence="6">Belongs to the NapF family.</text>
</comment>
<dbReference type="Proteomes" id="UP000196125">
    <property type="component" value="Unassembled WGS sequence"/>
</dbReference>
<feature type="domain" description="4Fe-4S ferredoxin-type" evidence="7">
    <location>
        <begin position="59"/>
        <end position="90"/>
    </location>
</feature>
<keyword evidence="6" id="KW-0963">Cytoplasm</keyword>
<feature type="binding site" evidence="6">
    <location>
        <position position="44"/>
    </location>
    <ligand>
        <name>[4Fe-4S] cluster</name>
        <dbReference type="ChEBI" id="CHEBI:49883"/>
        <label>1</label>
    </ligand>
</feature>
<feature type="binding site" evidence="6">
    <location>
        <position position="48"/>
    </location>
    <ligand>
        <name>[4Fe-4S] cluster</name>
        <dbReference type="ChEBI" id="CHEBI:49883"/>
        <label>1</label>
    </ligand>
</feature>
<feature type="binding site" evidence="6">
    <location>
        <position position="76"/>
    </location>
    <ligand>
        <name>[4Fe-4S] cluster</name>
        <dbReference type="ChEBI" id="CHEBI:49883"/>
        <label>2</label>
    </ligand>
</feature>
<evidence type="ECO:0000256" key="2">
    <source>
        <dbReference type="ARBA" id="ARBA00022723"/>
    </source>
</evidence>
<feature type="binding site" evidence="6">
    <location>
        <position position="148"/>
    </location>
    <ligand>
        <name>[4Fe-4S] cluster</name>
        <dbReference type="ChEBI" id="CHEBI:49883"/>
        <label>3</label>
    </ligand>
</feature>
<evidence type="ECO:0000313" key="9">
    <source>
        <dbReference type="Proteomes" id="UP000196125"/>
    </source>
</evidence>
<feature type="domain" description="4Fe-4S ferredoxin-type" evidence="7">
    <location>
        <begin position="133"/>
        <end position="162"/>
    </location>
</feature>